<dbReference type="Proteomes" id="UP000028878">
    <property type="component" value="Unassembled WGS sequence"/>
</dbReference>
<dbReference type="AlphaFoldDB" id="A0A1L1PZA5"/>
<organism evidence="3 4">
    <name type="scientific">Hydrogenophaga intermedia</name>
    <dbReference type="NCBI Taxonomy" id="65786"/>
    <lineage>
        <taxon>Bacteria</taxon>
        <taxon>Pseudomonadati</taxon>
        <taxon>Pseudomonadota</taxon>
        <taxon>Betaproteobacteria</taxon>
        <taxon>Burkholderiales</taxon>
        <taxon>Comamonadaceae</taxon>
        <taxon>Hydrogenophaga</taxon>
    </lineage>
</organism>
<dbReference type="InterPro" id="IPR025188">
    <property type="entry name" value="DUF4113"/>
</dbReference>
<feature type="region of interest" description="Disordered" evidence="1">
    <location>
        <begin position="51"/>
        <end position="83"/>
    </location>
</feature>
<proteinExistence type="predicted"/>
<protein>
    <submittedName>
        <fullName evidence="3">Nucleotidyltransferase/DNA polymerase involved in DNA repair</fullName>
    </submittedName>
</protein>
<reference evidence="4" key="1">
    <citation type="submission" date="2014-11" db="EMBL/GenBank/DDBJ databases">
        <title>Draft genome sequence of Hydrogenophaga intermedia S1.</title>
        <authorList>
            <person name="Gan H.M."/>
            <person name="Chew T.H."/>
            <person name="Stolz A."/>
        </authorList>
    </citation>
    <scope>NUCLEOTIDE SEQUENCE [LARGE SCALE GENOMIC DNA]</scope>
    <source>
        <strain evidence="4">S1</strain>
    </source>
</reference>
<evidence type="ECO:0000313" key="3">
    <source>
        <dbReference type="EMBL" id="CDN90575.1"/>
    </source>
</evidence>
<evidence type="ECO:0000259" key="2">
    <source>
        <dbReference type="Pfam" id="PF13438"/>
    </source>
</evidence>
<keyword evidence="3" id="KW-0808">Transferase</keyword>
<accession>A0A1L1PZA5</accession>
<evidence type="ECO:0000256" key="1">
    <source>
        <dbReference type="SAM" id="MobiDB-lite"/>
    </source>
</evidence>
<dbReference type="GO" id="GO:0016740">
    <property type="term" value="F:transferase activity"/>
    <property type="evidence" value="ECO:0007669"/>
    <property type="project" value="UniProtKB-KW"/>
</dbReference>
<feature type="domain" description="DUF4113" evidence="2">
    <location>
        <begin position="29"/>
        <end position="80"/>
    </location>
</feature>
<feature type="region of interest" description="Disordered" evidence="1">
    <location>
        <begin position="1"/>
        <end position="20"/>
    </location>
</feature>
<dbReference type="RefSeq" id="WP_035624737.1">
    <property type="nucleotide sequence ID" value="NZ_CCAE010000096.1"/>
</dbReference>
<name>A0A1L1PZA5_HYDIT</name>
<dbReference type="Pfam" id="PF13438">
    <property type="entry name" value="DUF4113"/>
    <property type="match status" value="1"/>
</dbReference>
<evidence type="ECO:0000313" key="4">
    <source>
        <dbReference type="Proteomes" id="UP000028878"/>
    </source>
</evidence>
<feature type="compositionally biased region" description="Basic and acidic residues" evidence="1">
    <location>
        <begin position="60"/>
        <end position="83"/>
    </location>
</feature>
<dbReference type="EMBL" id="CCAE010000096">
    <property type="protein sequence ID" value="CDN90575.1"/>
    <property type="molecule type" value="Genomic_DNA"/>
</dbReference>
<sequence>MDLQPAGMHQHELDLDLPDEAAADSKRVRLMRSMDTINDRFGKGMVHVEATGKSNPQRAWDMEQERRTPHYTTKWEDTPLVRA</sequence>
<keyword evidence="4" id="KW-1185">Reference proteome</keyword>
<gene>
    <name evidence="3" type="ORF">BN948_05020</name>
</gene>